<gene>
    <name evidence="3" type="ORF">J4E96_02245</name>
</gene>
<evidence type="ECO:0000313" key="4">
    <source>
        <dbReference type="Proteomes" id="UP000663937"/>
    </source>
</evidence>
<name>A0A8A4ZJY0_9MICO</name>
<evidence type="ECO:0000256" key="1">
    <source>
        <dbReference type="ARBA" id="ARBA00010577"/>
    </source>
</evidence>
<keyword evidence="3" id="KW-0282">Flagellum</keyword>
<accession>A0A8A4ZJY0</accession>
<dbReference type="KEGG" id="psic:J4E96_02245"/>
<keyword evidence="4" id="KW-1185">Reference proteome</keyword>
<keyword evidence="2" id="KW-1005">Bacterial flagellum biogenesis</keyword>
<comment type="similarity">
    <text evidence="1">Belongs to the FlgD family.</text>
</comment>
<dbReference type="GO" id="GO:0044781">
    <property type="term" value="P:bacterial-type flagellum organization"/>
    <property type="evidence" value="ECO:0007669"/>
    <property type="project" value="UniProtKB-KW"/>
</dbReference>
<dbReference type="AlphaFoldDB" id="A0A8A4ZJY0"/>
<organism evidence="3 4">
    <name type="scientific">Pengzhenrongella sicca</name>
    <dbReference type="NCBI Taxonomy" id="2819238"/>
    <lineage>
        <taxon>Bacteria</taxon>
        <taxon>Bacillati</taxon>
        <taxon>Actinomycetota</taxon>
        <taxon>Actinomycetes</taxon>
        <taxon>Micrococcales</taxon>
        <taxon>Pengzhenrongella</taxon>
    </lineage>
</organism>
<protein>
    <submittedName>
        <fullName evidence="3">Flagellar hook capping protein</fullName>
    </submittedName>
</protein>
<dbReference type="EMBL" id="CP071868">
    <property type="protein sequence ID" value="QTE31269.1"/>
    <property type="molecule type" value="Genomic_DNA"/>
</dbReference>
<sequence length="131" mass="13493">MYTGTAAAKDTASNTLDKQAFLELLVTQLRNQDPSSPMDSNTLMAQTTQMASMESLTEISTTSREAFALQMRASAAALVGQSVSYSNGTETITGIATSVSYAASVPTVTVGGKAVPLDSISTVSTTATTTP</sequence>
<keyword evidence="3" id="KW-0966">Cell projection</keyword>
<dbReference type="InterPro" id="IPR005648">
    <property type="entry name" value="FlgD"/>
</dbReference>
<proteinExistence type="inferred from homology"/>
<evidence type="ECO:0000313" key="3">
    <source>
        <dbReference type="EMBL" id="QTE31269.1"/>
    </source>
</evidence>
<dbReference type="Pfam" id="PF03963">
    <property type="entry name" value="FlgD"/>
    <property type="match status" value="1"/>
</dbReference>
<dbReference type="Proteomes" id="UP000663937">
    <property type="component" value="Chromosome"/>
</dbReference>
<evidence type="ECO:0000256" key="2">
    <source>
        <dbReference type="ARBA" id="ARBA00022795"/>
    </source>
</evidence>
<reference evidence="3" key="1">
    <citation type="submission" date="2021-03" db="EMBL/GenBank/DDBJ databases">
        <title>Pengzhenrongella sicca gen. nov., sp. nov., a new member of suborder Micrococcineae isolated from High-Arctic tundra soil.</title>
        <authorList>
            <person name="Peng F."/>
        </authorList>
    </citation>
    <scope>NUCLEOTIDE SEQUENCE</scope>
    <source>
        <strain evidence="3">LRZ-2</strain>
    </source>
</reference>
<keyword evidence="3" id="KW-0969">Cilium</keyword>